<evidence type="ECO:0000259" key="1">
    <source>
        <dbReference type="Pfam" id="PF15978"/>
    </source>
</evidence>
<dbReference type="InterPro" id="IPR032750">
    <property type="entry name" value="TnsD_C"/>
</dbReference>
<evidence type="ECO:0000313" key="3">
    <source>
        <dbReference type="Proteomes" id="UP000654604"/>
    </source>
</evidence>
<reference evidence="2 3" key="1">
    <citation type="submission" date="2020-10" db="EMBL/GenBank/DDBJ databases">
        <authorList>
            <person name="Castelo-Branco R."/>
            <person name="Eusebio N."/>
            <person name="Adriana R."/>
            <person name="Vieira A."/>
            <person name="Brugerolle De Fraissinette N."/>
            <person name="Rezende De Castro R."/>
            <person name="Schneider M.P."/>
            <person name="Vasconcelos V."/>
            <person name="Leao P.N."/>
        </authorList>
    </citation>
    <scope>NUCLEOTIDE SEQUENCE [LARGE SCALE GENOMIC DNA]</scope>
    <source>
        <strain evidence="2 3">LEGE 03274</strain>
    </source>
</reference>
<proteinExistence type="predicted"/>
<accession>A0ABR9V140</accession>
<protein>
    <recommendedName>
        <fullName evidence="1">Transposon Tn7 transposition protein TnsD C-terminal domain-containing protein</fullName>
    </recommendedName>
</protein>
<dbReference type="RefSeq" id="WP_193799903.1">
    <property type="nucleotide sequence ID" value="NZ_JADEWC010000004.1"/>
</dbReference>
<dbReference type="Proteomes" id="UP000654604">
    <property type="component" value="Unassembled WGS sequence"/>
</dbReference>
<dbReference type="Pfam" id="PF15978">
    <property type="entry name" value="TnsD"/>
    <property type="match status" value="1"/>
</dbReference>
<evidence type="ECO:0000313" key="2">
    <source>
        <dbReference type="EMBL" id="MBE9221609.1"/>
    </source>
</evidence>
<dbReference type="EMBL" id="JADEWC010000004">
    <property type="protein sequence ID" value="MBE9221609.1"/>
    <property type="molecule type" value="Genomic_DNA"/>
</dbReference>
<name>A0ABR9V140_9CHRO</name>
<sequence>MLFNLARDVQWLLDNPQISRPLNWYYQQYMNLLMSRNIATASKRVNQKKLFDEFLFCYGQDILSYLDSCISLDNQSNWLFSIVRKHRKSFHPTRHILMMRFLCGSVREFFERTSSKYKPFGNPPWICFNGAVDHYLQPVIEDVKLSHCLENKKPLGTFTCSCGMVYSRTVSKSEQSDGYRPNQIITYGDRWHQKLQDLVENKNLGLRAVARELKVTTRTINRYVNKFGLNASWQSETTNFCHVNEAQQADNKAQNRQDWLELQRQYPDATKTQLRNISPALYGRLYRGDRPWLNNNSPFLQKPSVSVNKRVDWGKRDQNIKIQVEKAVQDILQEEKPQRVTLRKVGIMTGLKALLEHKLDKLPLTKTYLQETVESVEMFQDRRIEWAIKFLEQQGEEVKSWKIMRIAGLKNNCIKRVENILY</sequence>
<keyword evidence="3" id="KW-1185">Reference proteome</keyword>
<feature type="domain" description="Transposon Tn7 transposition protein TnsD C-terminal" evidence="1">
    <location>
        <begin position="5"/>
        <end position="369"/>
    </location>
</feature>
<comment type="caution">
    <text evidence="2">The sequence shown here is derived from an EMBL/GenBank/DDBJ whole genome shotgun (WGS) entry which is preliminary data.</text>
</comment>
<gene>
    <name evidence="2" type="ORF">IQ215_02765</name>
</gene>
<organism evidence="2 3">
    <name type="scientific">Cyanobacterium stanieri LEGE 03274</name>
    <dbReference type="NCBI Taxonomy" id="1828756"/>
    <lineage>
        <taxon>Bacteria</taxon>
        <taxon>Bacillati</taxon>
        <taxon>Cyanobacteriota</taxon>
        <taxon>Cyanophyceae</taxon>
        <taxon>Oscillatoriophycideae</taxon>
        <taxon>Chroococcales</taxon>
        <taxon>Geminocystaceae</taxon>
        <taxon>Cyanobacterium</taxon>
    </lineage>
</organism>